<feature type="compositionally biased region" description="Polar residues" evidence="1">
    <location>
        <begin position="82"/>
        <end position="93"/>
    </location>
</feature>
<feature type="compositionally biased region" description="Basic and acidic residues" evidence="1">
    <location>
        <begin position="72"/>
        <end position="81"/>
    </location>
</feature>
<dbReference type="EMBL" id="ATAM02000006">
    <property type="protein sequence ID" value="KAL0247808.1"/>
    <property type="molecule type" value="Genomic_DNA"/>
</dbReference>
<evidence type="ECO:0000313" key="2">
    <source>
        <dbReference type="EMBL" id="KAL0247808.1"/>
    </source>
</evidence>
<organism evidence="2 3">
    <name type="scientific">Cryptococcus tetragattii IND107</name>
    <dbReference type="NCBI Taxonomy" id="1296105"/>
    <lineage>
        <taxon>Eukaryota</taxon>
        <taxon>Fungi</taxon>
        <taxon>Dikarya</taxon>
        <taxon>Basidiomycota</taxon>
        <taxon>Agaricomycotina</taxon>
        <taxon>Tremellomycetes</taxon>
        <taxon>Tremellales</taxon>
        <taxon>Cryptococcaceae</taxon>
        <taxon>Cryptococcus</taxon>
        <taxon>Cryptococcus gattii species complex</taxon>
    </lineage>
</organism>
<dbReference type="GeneID" id="91990742"/>
<evidence type="ECO:0000313" key="3">
    <source>
        <dbReference type="Proteomes" id="UP000054399"/>
    </source>
</evidence>
<keyword evidence="3" id="KW-1185">Reference proteome</keyword>
<sequence length="93" mass="10946">MRILQKYCHPRFTTGPFIDANKKTQIVNANTQRWLNLRDLTGHSEFITWYPWTAPYLSDTLFLGIDESAKKLSDKQDETRQVTKYNDPSNKHT</sequence>
<reference evidence="2 3" key="2">
    <citation type="submission" date="2024-01" db="EMBL/GenBank/DDBJ databases">
        <title>Comparative genomics of Cryptococcus and Kwoniella reveals pathogenesis evolution and contrasting modes of karyotype evolution via chromosome fusion or intercentromeric recombination.</title>
        <authorList>
            <person name="Coelho M.A."/>
            <person name="David-Palma M."/>
            <person name="Shea T."/>
            <person name="Bowers K."/>
            <person name="Mcginley-Smith S."/>
            <person name="Mohammad A.W."/>
            <person name="Gnirke A."/>
            <person name="Yurkov A.M."/>
            <person name="Nowrousian M."/>
            <person name="Sun S."/>
            <person name="Cuomo C.A."/>
            <person name="Heitman J."/>
        </authorList>
    </citation>
    <scope>NUCLEOTIDE SEQUENCE [LARGE SCALE GENOMIC DNA]</scope>
    <source>
        <strain evidence="2 3">IND107</strain>
    </source>
</reference>
<reference evidence="3" key="1">
    <citation type="submission" date="2015-01" db="EMBL/GenBank/DDBJ databases">
        <title>The Genome Sequence of Cryptococcus gattii MMRL2647.</title>
        <authorList>
            <consortium name="The Broad Institute Genomics Platform"/>
            <person name="Cuomo C."/>
            <person name="Litvintseva A."/>
            <person name="Chen Y."/>
            <person name="Heitman J."/>
            <person name="Sun S."/>
            <person name="Springer D."/>
            <person name="Dromer F."/>
            <person name="Young S."/>
            <person name="Zeng Q."/>
            <person name="Gargeya S."/>
            <person name="Abouelleil A."/>
            <person name="Alvarado L."/>
            <person name="Chapman S.B."/>
            <person name="Gainer-Dewar J."/>
            <person name="Goldberg J."/>
            <person name="Griggs A."/>
            <person name="Gujja S."/>
            <person name="Hansen M."/>
            <person name="Howarth C."/>
            <person name="Imamovic A."/>
            <person name="Larimer J."/>
            <person name="Murphy C."/>
            <person name="Naylor J."/>
            <person name="Pearson M."/>
            <person name="Priest M."/>
            <person name="Roberts A."/>
            <person name="Saif S."/>
            <person name="Shea T."/>
            <person name="Sykes S."/>
            <person name="Wortman J."/>
            <person name="Nusbaum C."/>
            <person name="Birren B."/>
        </authorList>
    </citation>
    <scope>NUCLEOTIDE SEQUENCE [LARGE SCALE GENOMIC DNA]</scope>
    <source>
        <strain evidence="3">IND107</strain>
    </source>
</reference>
<gene>
    <name evidence="2" type="ORF">I308_103886</name>
</gene>
<feature type="region of interest" description="Disordered" evidence="1">
    <location>
        <begin position="72"/>
        <end position="93"/>
    </location>
</feature>
<comment type="caution">
    <text evidence="2">The sequence shown here is derived from an EMBL/GenBank/DDBJ whole genome shotgun (WGS) entry which is preliminary data.</text>
</comment>
<dbReference type="Proteomes" id="UP000054399">
    <property type="component" value="Unassembled WGS sequence"/>
</dbReference>
<proteinExistence type="predicted"/>
<protein>
    <submittedName>
        <fullName evidence="2">Uncharacterized protein</fullName>
    </submittedName>
</protein>
<dbReference type="RefSeq" id="XP_066613769.1">
    <property type="nucleotide sequence ID" value="XM_066758367.1"/>
</dbReference>
<evidence type="ECO:0000256" key="1">
    <source>
        <dbReference type="SAM" id="MobiDB-lite"/>
    </source>
</evidence>
<name>A0ABR3BRL6_9TREE</name>
<accession>A0ABR3BRL6</accession>